<sequence length="77" mass="8420">MGLKRLRPGIQRAGAVCLFVCLRSGLAGARFREGNRGAGPPAFSLSFYTGTNEHVVLKEKELSVKRLTIIFCLPEIT</sequence>
<proteinExistence type="predicted"/>
<dbReference type="EMBL" id="LQYT01000133">
    <property type="protein sequence ID" value="KYD09035.1"/>
    <property type="molecule type" value="Genomic_DNA"/>
</dbReference>
<dbReference type="Proteomes" id="UP000075683">
    <property type="component" value="Unassembled WGS sequence"/>
</dbReference>
<name>A0A150L9V2_9BACI</name>
<evidence type="ECO:0000313" key="2">
    <source>
        <dbReference type="Proteomes" id="UP000075683"/>
    </source>
</evidence>
<accession>A0A150L9V2</accession>
<reference evidence="1 2" key="1">
    <citation type="submission" date="2016-01" db="EMBL/GenBank/DDBJ databases">
        <title>Draft Genome Sequences of Seven Thermophilic Sporeformers Isolated from Foods.</title>
        <authorList>
            <person name="Berendsen E.M."/>
            <person name="Wells-Bennik M.H."/>
            <person name="Krawcyk A.O."/>
            <person name="De Jong A."/>
            <person name="Holsappel S."/>
            <person name="Eijlander R.T."/>
            <person name="Kuipers O.P."/>
        </authorList>
    </citation>
    <scope>NUCLEOTIDE SEQUENCE [LARGE SCALE GENOMIC DNA]</scope>
    <source>
        <strain evidence="1 2">B4135</strain>
    </source>
</reference>
<gene>
    <name evidence="1" type="ORF">B4135_3946</name>
</gene>
<dbReference type="AlphaFoldDB" id="A0A150L9V2"/>
<protein>
    <submittedName>
        <fullName evidence="1">Uncharacterized protein</fullName>
    </submittedName>
</protein>
<organism evidence="1 2">
    <name type="scientific">Caldibacillus debilis</name>
    <dbReference type="NCBI Taxonomy" id="301148"/>
    <lineage>
        <taxon>Bacteria</taxon>
        <taxon>Bacillati</taxon>
        <taxon>Bacillota</taxon>
        <taxon>Bacilli</taxon>
        <taxon>Bacillales</taxon>
        <taxon>Bacillaceae</taxon>
        <taxon>Caldibacillus</taxon>
    </lineage>
</organism>
<comment type="caution">
    <text evidence="1">The sequence shown here is derived from an EMBL/GenBank/DDBJ whole genome shotgun (WGS) entry which is preliminary data.</text>
</comment>
<dbReference type="STRING" id="301148.B4135_3946"/>
<evidence type="ECO:0000313" key="1">
    <source>
        <dbReference type="EMBL" id="KYD09035.1"/>
    </source>
</evidence>